<dbReference type="InterPro" id="IPR000873">
    <property type="entry name" value="AMP-dep_synth/lig_dom"/>
</dbReference>
<dbReference type="PANTHER" id="PTHR43201">
    <property type="entry name" value="ACYL-COA SYNTHETASE"/>
    <property type="match status" value="1"/>
</dbReference>
<dbReference type="InterPro" id="IPR042099">
    <property type="entry name" value="ANL_N_sf"/>
</dbReference>
<sequence>MIPNFNKIHDKFKLNGKYYDRGALSEFASDFIKEGLPFQKVIGDFLLDWLNDKEVISVTTSGSTGTPKLLALKKQSMVHSALATGDYFGLVSGNTALHCLPTGFIAGKMMLVRALILGLELDIVEPNSQPLLFIDKSYNFCAMVPLQLQNSINQLRDIKTLIVGGAAVSNKLQNKIQETNCNIYATYGMTETITHIAVKKLNNFSSLRGSKTKQPDNETFEILPNISISKDDRECLVINAPQLTDVPVVTNDIIELCSKNSFKLLGRIDNVINSGGIKLFPEQIEEKLAQVIEVPFFIASRKDDSLGECLILVIEGSCDIEQIAETIKKLPNLNVYEIPKQIFCLPQFATTNSGKLQRKQTLELLQ</sequence>
<evidence type="ECO:0000259" key="1">
    <source>
        <dbReference type="Pfam" id="PF00501"/>
    </source>
</evidence>
<dbReference type="RefSeq" id="WP_347926167.1">
    <property type="nucleotide sequence ID" value="NZ_CP157199.1"/>
</dbReference>
<dbReference type="GO" id="GO:0006631">
    <property type="term" value="P:fatty acid metabolic process"/>
    <property type="evidence" value="ECO:0007669"/>
    <property type="project" value="TreeGrafter"/>
</dbReference>
<dbReference type="EMBL" id="CP157199">
    <property type="protein sequence ID" value="XBG62736.1"/>
    <property type="molecule type" value="Genomic_DNA"/>
</dbReference>
<dbReference type="Gene3D" id="3.40.50.12780">
    <property type="entry name" value="N-terminal domain of ligase-like"/>
    <property type="match status" value="1"/>
</dbReference>
<dbReference type="InterPro" id="IPR045851">
    <property type="entry name" value="AMP-bd_C_sf"/>
</dbReference>
<gene>
    <name evidence="2" type="ORF">ABGB03_07425</name>
</gene>
<dbReference type="AlphaFoldDB" id="A0AAU7BWU0"/>
<organism evidence="2">
    <name type="scientific">Pontimicrobium sp. SW4</name>
    <dbReference type="NCBI Taxonomy" id="3153519"/>
    <lineage>
        <taxon>Bacteria</taxon>
        <taxon>Pseudomonadati</taxon>
        <taxon>Bacteroidota</taxon>
        <taxon>Flavobacteriia</taxon>
        <taxon>Flavobacteriales</taxon>
        <taxon>Flavobacteriaceae</taxon>
        <taxon>Pontimicrobium</taxon>
    </lineage>
</organism>
<name>A0AAU7BWU0_9FLAO</name>
<dbReference type="GO" id="GO:0031956">
    <property type="term" value="F:medium-chain fatty acid-CoA ligase activity"/>
    <property type="evidence" value="ECO:0007669"/>
    <property type="project" value="TreeGrafter"/>
</dbReference>
<dbReference type="Gene3D" id="3.30.300.30">
    <property type="match status" value="1"/>
</dbReference>
<dbReference type="SUPFAM" id="SSF56801">
    <property type="entry name" value="Acetyl-CoA synthetase-like"/>
    <property type="match status" value="1"/>
</dbReference>
<feature type="domain" description="AMP-dependent synthetase/ligase" evidence="1">
    <location>
        <begin position="60"/>
        <end position="200"/>
    </location>
</feature>
<accession>A0AAU7BWU0</accession>
<proteinExistence type="predicted"/>
<evidence type="ECO:0000313" key="2">
    <source>
        <dbReference type="EMBL" id="XBG62736.1"/>
    </source>
</evidence>
<reference evidence="2" key="1">
    <citation type="submission" date="2024-05" db="EMBL/GenBank/DDBJ databases">
        <title>Pontimicrobium maritimus sp. nov., isolated form sea water.</title>
        <authorList>
            <person name="Muhammad N."/>
            <person name="Vuong T.Q."/>
            <person name="Han H.L."/>
            <person name="Kim S.-G."/>
        </authorList>
    </citation>
    <scope>NUCLEOTIDE SEQUENCE</scope>
    <source>
        <strain evidence="2">SW4</strain>
    </source>
</reference>
<dbReference type="PANTHER" id="PTHR43201:SF32">
    <property type="entry name" value="2-SUCCINYLBENZOATE--COA LIGASE, CHLOROPLASTIC_PEROXISOMAL"/>
    <property type="match status" value="1"/>
</dbReference>
<dbReference type="Pfam" id="PF00501">
    <property type="entry name" value="AMP-binding"/>
    <property type="match status" value="1"/>
</dbReference>
<protein>
    <submittedName>
        <fullName evidence="2">AMP-binding protein</fullName>
    </submittedName>
</protein>